<dbReference type="eggNOG" id="COG2207">
    <property type="taxonomic scope" value="Bacteria"/>
</dbReference>
<dbReference type="Gene3D" id="1.10.10.60">
    <property type="entry name" value="Homeodomain-like"/>
    <property type="match status" value="2"/>
</dbReference>
<dbReference type="SMART" id="SM00342">
    <property type="entry name" value="HTH_ARAC"/>
    <property type="match status" value="1"/>
</dbReference>
<keyword evidence="3" id="KW-0804">Transcription</keyword>
<evidence type="ECO:0000256" key="3">
    <source>
        <dbReference type="ARBA" id="ARBA00023163"/>
    </source>
</evidence>
<dbReference type="PROSITE" id="PS01124">
    <property type="entry name" value="HTH_ARAC_FAMILY_2"/>
    <property type="match status" value="1"/>
</dbReference>
<sequence length="285" mass="32359">MQHINIPQAIKKHPQTACDDIAFVLYKEHSQAQKNRVIFNCNVISFVVNGVKDIYKSSQRTIINTGEAVLITEGHSIIAEHSLNRSEYSSILILFPTRYLVDFLNRTDISPKPGELFDADNQLVKFKQTPYQAGYLQSLLHIIQHQPSIPTALGKHKLEELFLSIPAEHLSEMASVFKPLIDTRELSLKKLVENNLVNNLTLDEIAFLANKSLSSFKRDFEKAYGLSPGKYIRERKLQIASAELMQGKRVSELYVDLGYESASNFTSAFKKQFGLTPKQYQLQAK</sequence>
<dbReference type="STRING" id="714943.Mucpa_3174"/>
<dbReference type="Pfam" id="PF12833">
    <property type="entry name" value="HTH_18"/>
    <property type="match status" value="1"/>
</dbReference>
<protein>
    <submittedName>
        <fullName evidence="5">Transcriptional regulator, AraC family</fullName>
    </submittedName>
</protein>
<dbReference type="AlphaFoldDB" id="H1YFH0"/>
<gene>
    <name evidence="5" type="ORF">Mucpa_3174</name>
</gene>
<dbReference type="OrthoDB" id="4480133at2"/>
<evidence type="ECO:0000313" key="5">
    <source>
        <dbReference type="EMBL" id="EHQ27278.1"/>
    </source>
</evidence>
<proteinExistence type="predicted"/>
<keyword evidence="1" id="KW-0805">Transcription regulation</keyword>
<evidence type="ECO:0000259" key="4">
    <source>
        <dbReference type="PROSITE" id="PS01124"/>
    </source>
</evidence>
<dbReference type="InterPro" id="IPR020449">
    <property type="entry name" value="Tscrpt_reg_AraC-type_HTH"/>
</dbReference>
<dbReference type="PRINTS" id="PR00032">
    <property type="entry name" value="HTHARAC"/>
</dbReference>
<dbReference type="SUPFAM" id="SSF46689">
    <property type="entry name" value="Homeodomain-like"/>
    <property type="match status" value="2"/>
</dbReference>
<dbReference type="InterPro" id="IPR050204">
    <property type="entry name" value="AraC_XylS_family_regulators"/>
</dbReference>
<reference evidence="5" key="1">
    <citation type="submission" date="2011-09" db="EMBL/GenBank/DDBJ databases">
        <title>The permanent draft genome of Mucilaginibacter paludis DSM 18603.</title>
        <authorList>
            <consortium name="US DOE Joint Genome Institute (JGI-PGF)"/>
            <person name="Lucas S."/>
            <person name="Han J."/>
            <person name="Lapidus A."/>
            <person name="Bruce D."/>
            <person name="Goodwin L."/>
            <person name="Pitluck S."/>
            <person name="Peters L."/>
            <person name="Kyrpides N."/>
            <person name="Mavromatis K."/>
            <person name="Ivanova N."/>
            <person name="Mikhailova N."/>
            <person name="Held B."/>
            <person name="Detter J.C."/>
            <person name="Tapia R."/>
            <person name="Han C."/>
            <person name="Land M."/>
            <person name="Hauser L."/>
            <person name="Markowitz V."/>
            <person name="Cheng J.-F."/>
            <person name="Hugenholtz P."/>
            <person name="Woyke T."/>
            <person name="Wu D."/>
            <person name="Tindall B."/>
            <person name="Brambilla E."/>
            <person name="Klenk H.-P."/>
            <person name="Eisen J.A."/>
        </authorList>
    </citation>
    <scope>NUCLEOTIDE SEQUENCE [LARGE SCALE GENOMIC DNA]</scope>
    <source>
        <strain evidence="5">DSM 18603</strain>
    </source>
</reference>
<evidence type="ECO:0000256" key="2">
    <source>
        <dbReference type="ARBA" id="ARBA00023125"/>
    </source>
</evidence>
<evidence type="ECO:0000313" key="6">
    <source>
        <dbReference type="Proteomes" id="UP000002774"/>
    </source>
</evidence>
<dbReference type="InterPro" id="IPR009057">
    <property type="entry name" value="Homeodomain-like_sf"/>
</dbReference>
<name>H1YFH0_9SPHI</name>
<accession>H1YFH0</accession>
<dbReference type="EMBL" id="CM001403">
    <property type="protein sequence ID" value="EHQ27278.1"/>
    <property type="molecule type" value="Genomic_DNA"/>
</dbReference>
<dbReference type="GO" id="GO:0043565">
    <property type="term" value="F:sequence-specific DNA binding"/>
    <property type="evidence" value="ECO:0007669"/>
    <property type="project" value="InterPro"/>
</dbReference>
<dbReference type="GO" id="GO:0003700">
    <property type="term" value="F:DNA-binding transcription factor activity"/>
    <property type="evidence" value="ECO:0007669"/>
    <property type="project" value="InterPro"/>
</dbReference>
<dbReference type="HOGENOM" id="CLU_073843_0_0_10"/>
<keyword evidence="2" id="KW-0238">DNA-binding</keyword>
<dbReference type="Proteomes" id="UP000002774">
    <property type="component" value="Chromosome"/>
</dbReference>
<dbReference type="InterPro" id="IPR018060">
    <property type="entry name" value="HTH_AraC"/>
</dbReference>
<keyword evidence="6" id="KW-1185">Reference proteome</keyword>
<dbReference type="InterPro" id="IPR054015">
    <property type="entry name" value="ExsA-like_N"/>
</dbReference>
<feature type="domain" description="HTH araC/xylS-type" evidence="4">
    <location>
        <begin position="186"/>
        <end position="283"/>
    </location>
</feature>
<organism evidence="5 6">
    <name type="scientific">Mucilaginibacter paludis DSM 18603</name>
    <dbReference type="NCBI Taxonomy" id="714943"/>
    <lineage>
        <taxon>Bacteria</taxon>
        <taxon>Pseudomonadati</taxon>
        <taxon>Bacteroidota</taxon>
        <taxon>Sphingobacteriia</taxon>
        <taxon>Sphingobacteriales</taxon>
        <taxon>Sphingobacteriaceae</taxon>
        <taxon>Mucilaginibacter</taxon>
    </lineage>
</organism>
<dbReference type="Pfam" id="PF22200">
    <property type="entry name" value="ExsA_N"/>
    <property type="match status" value="1"/>
</dbReference>
<dbReference type="PANTHER" id="PTHR46796">
    <property type="entry name" value="HTH-TYPE TRANSCRIPTIONAL ACTIVATOR RHAS-RELATED"/>
    <property type="match status" value="1"/>
</dbReference>
<evidence type="ECO:0000256" key="1">
    <source>
        <dbReference type="ARBA" id="ARBA00023015"/>
    </source>
</evidence>
<dbReference type="RefSeq" id="WP_008507657.1">
    <property type="nucleotide sequence ID" value="NZ_CM001403.1"/>
</dbReference>